<dbReference type="EMBL" id="AWQX01000296">
    <property type="protein sequence ID" value="EST22714.1"/>
    <property type="molecule type" value="Genomic_DNA"/>
</dbReference>
<gene>
    <name evidence="1" type="ORF">M878_34335</name>
</gene>
<dbReference type="STRING" id="1352936.M878_34335"/>
<reference evidence="1 2" key="1">
    <citation type="journal article" date="2014" name="Genome Announc.">
        <title>Draft Genome Sequence of Streptomyces roseochromogenes subsp. oscitans DS 12.976, Producer of the Aminocoumarin Antibiotic Clorobiocin.</title>
        <authorList>
            <person name="Ruckert C."/>
            <person name="Kalinowski J."/>
            <person name="Heide L."/>
            <person name="Apel A.K."/>
        </authorList>
    </citation>
    <scope>NUCLEOTIDE SEQUENCE [LARGE SCALE GENOMIC DNA]</scope>
    <source>
        <strain evidence="1 2">DS 12.976</strain>
    </source>
</reference>
<dbReference type="AlphaFoldDB" id="V6K1B9"/>
<keyword evidence="2" id="KW-1185">Reference proteome</keyword>
<sequence>MGWNEHADAYLELGFRAMVVRLPGMLASSLRLALRADAGPRVSCRPPRRSVASPG</sequence>
<protein>
    <submittedName>
        <fullName evidence="1">Uncharacterized protein</fullName>
    </submittedName>
</protein>
<evidence type="ECO:0000313" key="2">
    <source>
        <dbReference type="Proteomes" id="UP000017984"/>
    </source>
</evidence>
<dbReference type="PATRIC" id="fig|1352936.5.peg.7148"/>
<name>V6K1B9_STRRC</name>
<evidence type="ECO:0000313" key="1">
    <source>
        <dbReference type="EMBL" id="EST22714.1"/>
    </source>
</evidence>
<comment type="caution">
    <text evidence="1">The sequence shown here is derived from an EMBL/GenBank/DDBJ whole genome shotgun (WGS) entry which is preliminary data.</text>
</comment>
<dbReference type="HOGENOM" id="CLU_3030615_0_0_11"/>
<proteinExistence type="predicted"/>
<accession>V6K1B9</accession>
<dbReference type="Proteomes" id="UP000017984">
    <property type="component" value="Chromosome"/>
</dbReference>
<organism evidence="1 2">
    <name type="scientific">Streptomyces roseochromogenus subsp. oscitans DS 12.976</name>
    <dbReference type="NCBI Taxonomy" id="1352936"/>
    <lineage>
        <taxon>Bacteria</taxon>
        <taxon>Bacillati</taxon>
        <taxon>Actinomycetota</taxon>
        <taxon>Actinomycetes</taxon>
        <taxon>Kitasatosporales</taxon>
        <taxon>Streptomycetaceae</taxon>
        <taxon>Streptomyces</taxon>
    </lineage>
</organism>